<evidence type="ECO:0000313" key="14">
    <source>
        <dbReference type="EMBL" id="MDI2099130.1"/>
    </source>
</evidence>
<evidence type="ECO:0000256" key="11">
    <source>
        <dbReference type="ARBA" id="ARBA00048179"/>
    </source>
</evidence>
<evidence type="ECO:0000256" key="1">
    <source>
        <dbReference type="ARBA" id="ARBA00003469"/>
    </source>
</evidence>
<dbReference type="GO" id="GO:0046872">
    <property type="term" value="F:metal ion binding"/>
    <property type="evidence" value="ECO:0007669"/>
    <property type="project" value="UniProtKB-KW"/>
</dbReference>
<evidence type="ECO:0000256" key="3">
    <source>
        <dbReference type="ARBA" id="ARBA00009406"/>
    </source>
</evidence>
<keyword evidence="6" id="KW-0479">Metal-binding</keyword>
<dbReference type="RefSeq" id="WP_281488911.1">
    <property type="nucleotide sequence ID" value="NZ_JASATX010000003.1"/>
</dbReference>
<evidence type="ECO:0000256" key="4">
    <source>
        <dbReference type="ARBA" id="ARBA00011738"/>
    </source>
</evidence>
<keyword evidence="9" id="KW-0408">Iron</keyword>
<evidence type="ECO:0000256" key="9">
    <source>
        <dbReference type="ARBA" id="ARBA00023004"/>
    </source>
</evidence>
<dbReference type="Gene3D" id="3.40.190.10">
    <property type="entry name" value="Periplasmic binding protein-like II"/>
    <property type="match status" value="2"/>
</dbReference>
<keyword evidence="15" id="KW-1185">Reference proteome</keyword>
<comment type="similarity">
    <text evidence="3">Belongs to the NMT1/THI5 family.</text>
</comment>
<keyword evidence="12" id="KW-0732">Signal</keyword>
<comment type="function">
    <text evidence="1">Responsible for the formation of the pyrimidine heterocycle in the thiamine biosynthesis pathway. Catalyzes the formation of hydroxymethylpyrimidine phosphate (HMP-P) from histidine and pyridoxal phosphate (PLP). The protein uses PLP and the active site histidine to form HMP-P, generating an inactive enzyme. The enzyme can only undergo a single turnover, which suggests it is a suicide enzyme.</text>
</comment>
<dbReference type="PROSITE" id="PS51257">
    <property type="entry name" value="PROKAR_LIPOPROTEIN"/>
    <property type="match status" value="1"/>
</dbReference>
<gene>
    <name evidence="14" type="ORF">QF206_09175</name>
</gene>
<comment type="pathway">
    <text evidence="2">Cofactor biosynthesis; thiamine diphosphate biosynthesis.</text>
</comment>
<comment type="caution">
    <text evidence="14">The sequence shown here is derived from an EMBL/GenBank/DDBJ whole genome shotgun (WGS) entry which is preliminary data.</text>
</comment>
<organism evidence="14 15">
    <name type="scientific">Ruicaihuangia caeni</name>
    <dbReference type="NCBI Taxonomy" id="3042517"/>
    <lineage>
        <taxon>Bacteria</taxon>
        <taxon>Bacillati</taxon>
        <taxon>Actinomycetota</taxon>
        <taxon>Actinomycetes</taxon>
        <taxon>Micrococcales</taxon>
        <taxon>Microbacteriaceae</taxon>
        <taxon>Ruicaihuangia</taxon>
    </lineage>
</organism>
<feature type="signal peptide" evidence="12">
    <location>
        <begin position="1"/>
        <end position="34"/>
    </location>
</feature>
<keyword evidence="5" id="KW-0808">Transferase</keyword>
<comment type="catalytic activity">
    <reaction evidence="11">
        <text>N(6)-(pyridoxal phosphate)-L-lysyl-[4-amino-5-hydroxymethyl-2-methylpyrimidine phosphate synthase] + L-histidyl-[4-amino-5-hydroxymethyl-2-methylpyrimidine phosphate synthase] + 2 Fe(3+) + 4 H2O = L-lysyl-[4-amino-5-hydroxymethyl-2-methylpyrimidine phosphate synthase] + (2S)-2-amino-5-hydroxy-4-oxopentanoyl-[4-amino-5-hydroxymethyl-2-methylpyrimidine phosphate synthase] + 4-amino-2-methyl-5-(phosphooxymethyl)pyrimidine + 3-oxopropanoate + 2 Fe(2+) + 2 H(+)</text>
        <dbReference type="Rhea" id="RHEA:65756"/>
        <dbReference type="Rhea" id="RHEA-COMP:16892"/>
        <dbReference type="Rhea" id="RHEA-COMP:16893"/>
        <dbReference type="Rhea" id="RHEA-COMP:16894"/>
        <dbReference type="Rhea" id="RHEA-COMP:16895"/>
        <dbReference type="ChEBI" id="CHEBI:15377"/>
        <dbReference type="ChEBI" id="CHEBI:15378"/>
        <dbReference type="ChEBI" id="CHEBI:29033"/>
        <dbReference type="ChEBI" id="CHEBI:29034"/>
        <dbReference type="ChEBI" id="CHEBI:29969"/>
        <dbReference type="ChEBI" id="CHEBI:29979"/>
        <dbReference type="ChEBI" id="CHEBI:33190"/>
        <dbReference type="ChEBI" id="CHEBI:58354"/>
        <dbReference type="ChEBI" id="CHEBI:143915"/>
        <dbReference type="ChEBI" id="CHEBI:157692"/>
    </reaction>
    <physiologicalReaction direction="left-to-right" evidence="11">
        <dbReference type="Rhea" id="RHEA:65757"/>
    </physiologicalReaction>
</comment>
<dbReference type="GO" id="GO:0009228">
    <property type="term" value="P:thiamine biosynthetic process"/>
    <property type="evidence" value="ECO:0007669"/>
    <property type="project" value="UniProtKB-KW"/>
</dbReference>
<reference evidence="14 15" key="1">
    <citation type="submission" date="2023-04" db="EMBL/GenBank/DDBJ databases">
        <title>Klugiella caeni sp. nov. isolated from the sludge of biochemical tank.</title>
        <authorList>
            <person name="Geng K."/>
        </authorList>
    </citation>
    <scope>NUCLEOTIDE SEQUENCE [LARGE SCALE GENOMIC DNA]</scope>
    <source>
        <strain evidence="14 15">YN-L-19</strain>
    </source>
</reference>
<evidence type="ECO:0000259" key="13">
    <source>
        <dbReference type="Pfam" id="PF09084"/>
    </source>
</evidence>
<keyword evidence="7" id="KW-0663">Pyridoxal phosphate</keyword>
<evidence type="ECO:0000256" key="12">
    <source>
        <dbReference type="SAM" id="SignalP"/>
    </source>
</evidence>
<dbReference type="Proteomes" id="UP001321506">
    <property type="component" value="Unassembled WGS sequence"/>
</dbReference>
<evidence type="ECO:0000256" key="8">
    <source>
        <dbReference type="ARBA" id="ARBA00022977"/>
    </source>
</evidence>
<evidence type="ECO:0000313" key="15">
    <source>
        <dbReference type="Proteomes" id="UP001321506"/>
    </source>
</evidence>
<dbReference type="AlphaFoldDB" id="A0AAW6TAP3"/>
<dbReference type="Pfam" id="PF09084">
    <property type="entry name" value="NMT1"/>
    <property type="match status" value="1"/>
</dbReference>
<feature type="chain" id="PRO_5043812425" description="Thiamine pyrimidine synthase" evidence="12">
    <location>
        <begin position="35"/>
        <end position="356"/>
    </location>
</feature>
<dbReference type="PANTHER" id="PTHR31528">
    <property type="entry name" value="4-AMINO-5-HYDROXYMETHYL-2-METHYLPYRIMIDINE PHOSPHATE SYNTHASE THI11-RELATED"/>
    <property type="match status" value="1"/>
</dbReference>
<evidence type="ECO:0000256" key="2">
    <source>
        <dbReference type="ARBA" id="ARBA00004948"/>
    </source>
</evidence>
<evidence type="ECO:0000256" key="5">
    <source>
        <dbReference type="ARBA" id="ARBA00022679"/>
    </source>
</evidence>
<evidence type="ECO:0000256" key="6">
    <source>
        <dbReference type="ARBA" id="ARBA00022723"/>
    </source>
</evidence>
<comment type="subunit">
    <text evidence="4">Homodimer.</text>
</comment>
<evidence type="ECO:0000256" key="10">
    <source>
        <dbReference type="ARBA" id="ARBA00033171"/>
    </source>
</evidence>
<dbReference type="GO" id="GO:0016740">
    <property type="term" value="F:transferase activity"/>
    <property type="evidence" value="ECO:0007669"/>
    <property type="project" value="UniProtKB-KW"/>
</dbReference>
<dbReference type="SUPFAM" id="SSF53850">
    <property type="entry name" value="Periplasmic binding protein-like II"/>
    <property type="match status" value="1"/>
</dbReference>
<dbReference type="InterPro" id="IPR015168">
    <property type="entry name" value="SsuA/THI5"/>
</dbReference>
<dbReference type="PANTHER" id="PTHR31528:SF1">
    <property type="entry name" value="4-AMINO-5-HYDROXYMETHYL-2-METHYLPYRIMIDINE PHOSPHATE SYNTHASE THI11-RELATED"/>
    <property type="match status" value="1"/>
</dbReference>
<protein>
    <recommendedName>
        <fullName evidence="10">Thiamine pyrimidine synthase</fullName>
    </recommendedName>
</protein>
<dbReference type="InterPro" id="IPR027939">
    <property type="entry name" value="NMT1/THI5"/>
</dbReference>
<name>A0AAW6TAP3_9MICO</name>
<proteinExistence type="inferred from homology"/>
<feature type="domain" description="SsuA/THI5-like" evidence="13">
    <location>
        <begin position="62"/>
        <end position="269"/>
    </location>
</feature>
<keyword evidence="8" id="KW-0784">Thiamine biosynthesis</keyword>
<accession>A0AAW6TAP3</accession>
<sequence>MKASLAPLRRLGTGAAALLAAGLLLAGCSTTAPAAPEETPGDQTDQDFGELSIQLSWVKIVEFAGEYFADDRGYFEDAGFSSVNLIAGPAPTAAIVASGQAMVGISDPTRIAPAIANEGAPVKIIANQYQKSPFTIMSLADKANITKPEDLIGKRIGIQTGNEPLFYALLDANDIDHDDVTIVPVEYDPSPLTTGDVDGFLAYVTNEAVILESQGYDVANLLYADNGLPVVAKSIVVSQDSIDNNRDALKAFLYASILGWKDSIADPDESARLSTDVYGADLNLDYDLEREQAAVAARDLLTSGEAKELGLFNMSEKRMNDVVKLINDIGVSITADELFDMSLLNEVYQEHPELLD</sequence>
<dbReference type="EMBL" id="JASATX010000003">
    <property type="protein sequence ID" value="MDI2099130.1"/>
    <property type="molecule type" value="Genomic_DNA"/>
</dbReference>
<evidence type="ECO:0000256" key="7">
    <source>
        <dbReference type="ARBA" id="ARBA00022898"/>
    </source>
</evidence>